<dbReference type="AlphaFoldDB" id="B8BGJ9"/>
<organism evidence="3 4">
    <name type="scientific">Oryza sativa subsp. indica</name>
    <name type="common">Rice</name>
    <dbReference type="NCBI Taxonomy" id="39946"/>
    <lineage>
        <taxon>Eukaryota</taxon>
        <taxon>Viridiplantae</taxon>
        <taxon>Streptophyta</taxon>
        <taxon>Embryophyta</taxon>
        <taxon>Tracheophyta</taxon>
        <taxon>Spermatophyta</taxon>
        <taxon>Magnoliopsida</taxon>
        <taxon>Liliopsida</taxon>
        <taxon>Poales</taxon>
        <taxon>Poaceae</taxon>
        <taxon>BOP clade</taxon>
        <taxon>Oryzoideae</taxon>
        <taxon>Oryzeae</taxon>
        <taxon>Oryzinae</taxon>
        <taxon>Oryza</taxon>
        <taxon>Oryza sativa</taxon>
    </lineage>
</organism>
<proteinExistence type="predicted"/>
<gene>
    <name evidence="3" type="ORF">OsI_33330</name>
</gene>
<evidence type="ECO:0000259" key="2">
    <source>
        <dbReference type="Pfam" id="PF11961"/>
    </source>
</evidence>
<dbReference type="Pfam" id="PF11961">
    <property type="entry name" value="DUF3475"/>
    <property type="match status" value="1"/>
</dbReference>
<evidence type="ECO:0000313" key="4">
    <source>
        <dbReference type="Proteomes" id="UP000007015"/>
    </source>
</evidence>
<dbReference type="PANTHER" id="PTHR31371:SF24">
    <property type="entry name" value="AVR9_CF-9 RAPIDLY ELICITED PROTEIN 137"/>
    <property type="match status" value="1"/>
</dbReference>
<dbReference type="STRING" id="39946.B8BGJ9"/>
<dbReference type="HOGENOM" id="CLU_1079227_0_0_1"/>
<dbReference type="EMBL" id="CM000135">
    <property type="protein sequence ID" value="EEC66851.1"/>
    <property type="molecule type" value="Genomic_DNA"/>
</dbReference>
<keyword evidence="4" id="KW-1185">Reference proteome</keyword>
<dbReference type="Gramene" id="BGIOSGA032824-TA">
    <property type="protein sequence ID" value="BGIOSGA032824-PA"/>
    <property type="gene ID" value="BGIOSGA032824"/>
</dbReference>
<feature type="domain" description="DUF3475" evidence="2">
    <location>
        <begin position="26"/>
        <end position="81"/>
    </location>
</feature>
<sequence>MAHRPAWLRVRFGGGGGAREETGLKILAFEVAAAMSRLVSLYCSLSDVEDRRLRVDALLAEGVARVTSTDQSLLLWLACGEVVADLDRAAGSATRSATKQFRKMERHVAATAKLYAEMDAVSELEKAARAGEATTLDGEETPGQATEVECGHVDGRPLDVLHVVLVDEHSLVKHRRRAAGRRRAPQWSWFSVPETAASSSGTKMPVLWSGTHASSGPPSTISSSGRASTFLRFSAASTCAPATPPPPPPWTPFYSTSG</sequence>
<feature type="compositionally biased region" description="Pro residues" evidence="1">
    <location>
        <begin position="242"/>
        <end position="251"/>
    </location>
</feature>
<name>B8BGJ9_ORYSI</name>
<dbReference type="GO" id="GO:0045927">
    <property type="term" value="P:positive regulation of growth"/>
    <property type="evidence" value="ECO:0007669"/>
    <property type="project" value="InterPro"/>
</dbReference>
<reference evidence="3 4" key="1">
    <citation type="journal article" date="2005" name="PLoS Biol.">
        <title>The genomes of Oryza sativa: a history of duplications.</title>
        <authorList>
            <person name="Yu J."/>
            <person name="Wang J."/>
            <person name="Lin W."/>
            <person name="Li S."/>
            <person name="Li H."/>
            <person name="Zhou J."/>
            <person name="Ni P."/>
            <person name="Dong W."/>
            <person name="Hu S."/>
            <person name="Zeng C."/>
            <person name="Zhang J."/>
            <person name="Zhang Y."/>
            <person name="Li R."/>
            <person name="Xu Z."/>
            <person name="Li S."/>
            <person name="Li X."/>
            <person name="Zheng H."/>
            <person name="Cong L."/>
            <person name="Lin L."/>
            <person name="Yin J."/>
            <person name="Geng J."/>
            <person name="Li G."/>
            <person name="Shi J."/>
            <person name="Liu J."/>
            <person name="Lv H."/>
            <person name="Li J."/>
            <person name="Wang J."/>
            <person name="Deng Y."/>
            <person name="Ran L."/>
            <person name="Shi X."/>
            <person name="Wang X."/>
            <person name="Wu Q."/>
            <person name="Li C."/>
            <person name="Ren X."/>
            <person name="Wang J."/>
            <person name="Wang X."/>
            <person name="Li D."/>
            <person name="Liu D."/>
            <person name="Zhang X."/>
            <person name="Ji Z."/>
            <person name="Zhao W."/>
            <person name="Sun Y."/>
            <person name="Zhang Z."/>
            <person name="Bao J."/>
            <person name="Han Y."/>
            <person name="Dong L."/>
            <person name="Ji J."/>
            <person name="Chen P."/>
            <person name="Wu S."/>
            <person name="Liu J."/>
            <person name="Xiao Y."/>
            <person name="Bu D."/>
            <person name="Tan J."/>
            <person name="Yang L."/>
            <person name="Ye C."/>
            <person name="Zhang J."/>
            <person name="Xu J."/>
            <person name="Zhou Y."/>
            <person name="Yu Y."/>
            <person name="Zhang B."/>
            <person name="Zhuang S."/>
            <person name="Wei H."/>
            <person name="Liu B."/>
            <person name="Lei M."/>
            <person name="Yu H."/>
            <person name="Li Y."/>
            <person name="Xu H."/>
            <person name="Wei S."/>
            <person name="He X."/>
            <person name="Fang L."/>
            <person name="Zhang Z."/>
            <person name="Zhang Y."/>
            <person name="Huang X."/>
            <person name="Su Z."/>
            <person name="Tong W."/>
            <person name="Li J."/>
            <person name="Tong Z."/>
            <person name="Li S."/>
            <person name="Ye J."/>
            <person name="Wang L."/>
            <person name="Fang L."/>
            <person name="Lei T."/>
            <person name="Chen C."/>
            <person name="Chen H."/>
            <person name="Xu Z."/>
            <person name="Li H."/>
            <person name="Huang H."/>
            <person name="Zhang F."/>
            <person name="Xu H."/>
            <person name="Li N."/>
            <person name="Zhao C."/>
            <person name="Li S."/>
            <person name="Dong L."/>
            <person name="Huang Y."/>
            <person name="Li L."/>
            <person name="Xi Y."/>
            <person name="Qi Q."/>
            <person name="Li W."/>
            <person name="Zhang B."/>
            <person name="Hu W."/>
            <person name="Zhang Y."/>
            <person name="Tian X."/>
            <person name="Jiao Y."/>
            <person name="Liang X."/>
            <person name="Jin J."/>
            <person name="Gao L."/>
            <person name="Zheng W."/>
            <person name="Hao B."/>
            <person name="Liu S."/>
            <person name="Wang W."/>
            <person name="Yuan L."/>
            <person name="Cao M."/>
            <person name="McDermott J."/>
            <person name="Samudrala R."/>
            <person name="Wang J."/>
            <person name="Wong G.K."/>
            <person name="Yang H."/>
        </authorList>
    </citation>
    <scope>NUCLEOTIDE SEQUENCE [LARGE SCALE GENOMIC DNA]</scope>
    <source>
        <strain evidence="4">cv. 93-11</strain>
    </source>
</reference>
<evidence type="ECO:0000256" key="1">
    <source>
        <dbReference type="SAM" id="MobiDB-lite"/>
    </source>
</evidence>
<protein>
    <recommendedName>
        <fullName evidence="2">DUF3475 domain-containing protein</fullName>
    </recommendedName>
</protein>
<evidence type="ECO:0000313" key="3">
    <source>
        <dbReference type="EMBL" id="EEC66851.1"/>
    </source>
</evidence>
<dbReference type="Proteomes" id="UP000007015">
    <property type="component" value="Chromosome 10"/>
</dbReference>
<dbReference type="PANTHER" id="PTHR31371">
    <property type="entry name" value="BNAC09G50660D PROTEIN"/>
    <property type="match status" value="1"/>
</dbReference>
<dbReference type="InterPro" id="IPR021864">
    <property type="entry name" value="DUF3475"/>
</dbReference>
<accession>B8BGJ9</accession>
<feature type="region of interest" description="Disordered" evidence="1">
    <location>
        <begin position="237"/>
        <end position="258"/>
    </location>
</feature>